<reference evidence="9" key="1">
    <citation type="submission" date="2021-02" db="EMBL/GenBank/DDBJ databases">
        <authorList>
            <person name="Nowell W R."/>
        </authorList>
    </citation>
    <scope>NUCLEOTIDE SEQUENCE</scope>
</reference>
<dbReference type="Proteomes" id="UP000663832">
    <property type="component" value="Unassembled WGS sequence"/>
</dbReference>
<feature type="region of interest" description="Disordered" evidence="7">
    <location>
        <begin position="173"/>
        <end position="217"/>
    </location>
</feature>
<dbReference type="InterPro" id="IPR000938">
    <property type="entry name" value="CAP-Gly_domain"/>
</dbReference>
<keyword evidence="5" id="KW-0175">Coiled coil</keyword>
<feature type="compositionally biased region" description="Polar residues" evidence="7">
    <location>
        <begin position="92"/>
        <end position="127"/>
    </location>
</feature>
<dbReference type="GO" id="GO:0030286">
    <property type="term" value="C:dynein complex"/>
    <property type="evidence" value="ECO:0007669"/>
    <property type="project" value="UniProtKB-KW"/>
</dbReference>
<evidence type="ECO:0000313" key="10">
    <source>
        <dbReference type="Proteomes" id="UP000663832"/>
    </source>
</evidence>
<evidence type="ECO:0000256" key="6">
    <source>
        <dbReference type="ARBA" id="ARBA00023212"/>
    </source>
</evidence>
<evidence type="ECO:0000259" key="8">
    <source>
        <dbReference type="PROSITE" id="PS50245"/>
    </source>
</evidence>
<feature type="region of interest" description="Disordered" evidence="7">
    <location>
        <begin position="92"/>
        <end position="152"/>
    </location>
</feature>
<dbReference type="Pfam" id="PF01302">
    <property type="entry name" value="CAP_GLY"/>
    <property type="match status" value="1"/>
</dbReference>
<evidence type="ECO:0000256" key="4">
    <source>
        <dbReference type="ARBA" id="ARBA00023017"/>
    </source>
</evidence>
<evidence type="ECO:0000256" key="1">
    <source>
        <dbReference type="ARBA" id="ARBA00004186"/>
    </source>
</evidence>
<keyword evidence="6" id="KW-0206">Cytoskeleton</keyword>
<keyword evidence="4" id="KW-0243">Dynein</keyword>
<evidence type="ECO:0000256" key="2">
    <source>
        <dbReference type="ARBA" id="ARBA00022490"/>
    </source>
</evidence>
<dbReference type="OrthoDB" id="2130750at2759"/>
<dbReference type="GO" id="GO:0005819">
    <property type="term" value="C:spindle"/>
    <property type="evidence" value="ECO:0007669"/>
    <property type="project" value="UniProtKB-SubCell"/>
</dbReference>
<accession>A0A814C3Y9</accession>
<dbReference type="Gene3D" id="2.30.30.190">
    <property type="entry name" value="CAP Gly-rich-like domain"/>
    <property type="match status" value="1"/>
</dbReference>
<protein>
    <recommendedName>
        <fullName evidence="8">CAP-Gly domain-containing protein</fullName>
    </recommendedName>
</protein>
<evidence type="ECO:0000313" key="9">
    <source>
        <dbReference type="EMBL" id="CAF0934920.1"/>
    </source>
</evidence>
<dbReference type="SUPFAM" id="SSF74924">
    <property type="entry name" value="Cap-Gly domain"/>
    <property type="match status" value="1"/>
</dbReference>
<keyword evidence="2" id="KW-0963">Cytoplasm</keyword>
<comment type="subcellular location">
    <subcellularLocation>
        <location evidence="1">Cytoplasm</location>
        <location evidence="1">Cytoskeleton</location>
        <location evidence="1">Spindle</location>
    </subcellularLocation>
</comment>
<feature type="domain" description="CAP-Gly" evidence="8">
    <location>
        <begin position="27"/>
        <end position="74"/>
    </location>
</feature>
<dbReference type="PANTHER" id="PTHR18916:SF6">
    <property type="entry name" value="DYNACTIN SUBUNIT 1"/>
    <property type="match status" value="1"/>
</dbReference>
<evidence type="ECO:0000256" key="7">
    <source>
        <dbReference type="SAM" id="MobiDB-lite"/>
    </source>
</evidence>
<feature type="compositionally biased region" description="Polar residues" evidence="7">
    <location>
        <begin position="173"/>
        <end position="185"/>
    </location>
</feature>
<proteinExistence type="predicted"/>
<keyword evidence="3" id="KW-0493">Microtubule</keyword>
<comment type="caution">
    <text evidence="9">The sequence shown here is derived from an EMBL/GenBank/DDBJ whole genome shotgun (WGS) entry which is preliminary data.</text>
</comment>
<organism evidence="9 10">
    <name type="scientific">Adineta steineri</name>
    <dbReference type="NCBI Taxonomy" id="433720"/>
    <lineage>
        <taxon>Eukaryota</taxon>
        <taxon>Metazoa</taxon>
        <taxon>Spiralia</taxon>
        <taxon>Gnathifera</taxon>
        <taxon>Rotifera</taxon>
        <taxon>Eurotatoria</taxon>
        <taxon>Bdelloidea</taxon>
        <taxon>Adinetida</taxon>
        <taxon>Adinetidae</taxon>
        <taxon>Adineta</taxon>
    </lineage>
</organism>
<evidence type="ECO:0000256" key="5">
    <source>
        <dbReference type="ARBA" id="ARBA00023054"/>
    </source>
</evidence>
<dbReference type="PANTHER" id="PTHR18916">
    <property type="entry name" value="DYNACTIN 1-RELATED MICROTUBULE-BINDING"/>
    <property type="match status" value="1"/>
</dbReference>
<dbReference type="SMART" id="SM01052">
    <property type="entry name" value="CAP_GLY"/>
    <property type="match status" value="1"/>
</dbReference>
<name>A0A814C3Y9_9BILA</name>
<keyword evidence="10" id="KW-1185">Reference proteome</keyword>
<dbReference type="EMBL" id="CAJNOM010000054">
    <property type="protein sequence ID" value="CAF0934920.1"/>
    <property type="molecule type" value="Genomic_DNA"/>
</dbReference>
<gene>
    <name evidence="9" type="ORF">QVE165_LOCUS11318</name>
</gene>
<sequence>MASASSFRVDQRVTIAGKGIGTIAFVGKTEFADGEWIGIILDEPKGKNNGSVQKKDGKTVQYFSCNDNHGLYVRANQIESVISDAQTNLSRSASNQSVKSQNSTTGSIPIPVTTGNSTKPPGTSSKATGLRAPASNTPVRPPPPAGYDDEIDSSGNKIIASLHFMHAVARSAKSSNEITTPTVTEKVSPPKEQIKRPPTPTIQSKPSPPTALPSEPIIPTAQQLPKSQEFAAPEACEQLLCKGHPCAKCHKCRDWHFNGDQETWNWICNYKNWRKVDEDRWRKGASNLLEKRIDATCTGRIAGHIGCSFSFGLSIGGSGTTIGAPYARLCLCEKH</sequence>
<dbReference type="AlphaFoldDB" id="A0A814C3Y9"/>
<evidence type="ECO:0000256" key="3">
    <source>
        <dbReference type="ARBA" id="ARBA00022701"/>
    </source>
</evidence>
<dbReference type="InterPro" id="IPR036859">
    <property type="entry name" value="CAP-Gly_dom_sf"/>
</dbReference>
<dbReference type="GO" id="GO:0005874">
    <property type="term" value="C:microtubule"/>
    <property type="evidence" value="ECO:0007669"/>
    <property type="project" value="UniProtKB-KW"/>
</dbReference>
<dbReference type="PROSITE" id="PS50245">
    <property type="entry name" value="CAP_GLY_2"/>
    <property type="match status" value="1"/>
</dbReference>